<gene>
    <name evidence="1" type="ORF">BCT74_20605</name>
</gene>
<organism evidence="1 2">
    <name type="scientific">Vibrio lentus</name>
    <dbReference type="NCBI Taxonomy" id="136468"/>
    <lineage>
        <taxon>Bacteria</taxon>
        <taxon>Pseudomonadati</taxon>
        <taxon>Pseudomonadota</taxon>
        <taxon>Gammaproteobacteria</taxon>
        <taxon>Vibrionales</taxon>
        <taxon>Vibrionaceae</taxon>
        <taxon>Vibrio</taxon>
    </lineage>
</organism>
<sequence>MPITAYSKTFERELDVLQLQNLFNQSTLSSKYSFNDFVKVDIECPACNTKGGYVVKEGVSIKMNKVVSQTHFAFRDTNGRDAHRNFCDFYKGQDKVITCTNDVQINFKSSNSEVTKVIRTMACIAIENDLITQKDMRDMRQWFLELRSGGDLVIRVNRHLPHIIRAAVTRRKGHSDNYEYHPNPMDDQWFDIDDEVYASLHFQLSLLKKNSIRIEDIYRIRRKKVLNKVNKIIASESGLVSFDREVLEQNYRLATSLSLEIRKQNETLRRYLSQSVLAVRGNNPLMAFSALLLFVSGWDKQRALELLTKILEIDQVNNLELGNIIGLNPFIHFDAWLFLKTVNEIRVPYNLDELYEMEKKRLQKYYKLDLSTEG</sequence>
<dbReference type="Proteomes" id="UP000235746">
    <property type="component" value="Unassembled WGS sequence"/>
</dbReference>
<name>A0A2N7IIH3_9VIBR</name>
<dbReference type="EMBL" id="MCYL01000012">
    <property type="protein sequence ID" value="PML57236.1"/>
    <property type="molecule type" value="Genomic_DNA"/>
</dbReference>
<dbReference type="RefSeq" id="WP_102578556.1">
    <property type="nucleotide sequence ID" value="NZ_MCYL01000012.1"/>
</dbReference>
<evidence type="ECO:0000313" key="1">
    <source>
        <dbReference type="EMBL" id="PML57236.1"/>
    </source>
</evidence>
<dbReference type="AlphaFoldDB" id="A0A2N7IIH3"/>
<proteinExistence type="predicted"/>
<reference evidence="2" key="1">
    <citation type="submission" date="2016-07" db="EMBL/GenBank/DDBJ databases">
        <title>Nontailed viruses are major unrecognized killers of bacteria in the ocean.</title>
        <authorList>
            <person name="Kauffman K."/>
            <person name="Hussain F."/>
            <person name="Yang J."/>
            <person name="Arevalo P."/>
            <person name="Brown J."/>
            <person name="Cutler M."/>
            <person name="Kelly L."/>
            <person name="Polz M.F."/>
        </authorList>
    </citation>
    <scope>NUCLEOTIDE SEQUENCE [LARGE SCALE GENOMIC DNA]</scope>
    <source>
        <strain evidence="2">10N.261.51.B8</strain>
    </source>
</reference>
<evidence type="ECO:0000313" key="2">
    <source>
        <dbReference type="Proteomes" id="UP000235746"/>
    </source>
</evidence>
<comment type="caution">
    <text evidence="1">The sequence shown here is derived from an EMBL/GenBank/DDBJ whole genome shotgun (WGS) entry which is preliminary data.</text>
</comment>
<protein>
    <submittedName>
        <fullName evidence="1">Uncharacterized protein</fullName>
    </submittedName>
</protein>
<accession>A0A2N7IIH3</accession>